<dbReference type="InterPro" id="IPR053178">
    <property type="entry name" value="Osmoadaptation_assoc"/>
</dbReference>
<dbReference type="InterPro" id="IPR021858">
    <property type="entry name" value="Fun_TF"/>
</dbReference>
<accession>A0AAV9NB41</accession>
<dbReference type="PANTHER" id="PTHR38111:SF2">
    <property type="entry name" value="FINGER DOMAIN PROTEIN, PUTATIVE (AFU_ORTHOLOGUE AFUA_1G01560)-RELATED"/>
    <property type="match status" value="1"/>
</dbReference>
<proteinExistence type="predicted"/>
<dbReference type="RefSeq" id="XP_064706841.1">
    <property type="nucleotide sequence ID" value="XM_064845296.1"/>
</dbReference>
<dbReference type="PANTHER" id="PTHR38111">
    <property type="entry name" value="ZN(2)-C6 FUNGAL-TYPE DOMAIN-CONTAINING PROTEIN-RELATED"/>
    <property type="match status" value="1"/>
</dbReference>
<evidence type="ECO:0000313" key="1">
    <source>
        <dbReference type="EMBL" id="KAK5053716.1"/>
    </source>
</evidence>
<dbReference type="Pfam" id="PF11951">
    <property type="entry name" value="Fungal_trans_2"/>
    <property type="match status" value="1"/>
</dbReference>
<keyword evidence="2" id="KW-1185">Reference proteome</keyword>
<sequence length="526" mass="58989">MRPSCGQCIIRGVTCKGYPNVLNIRFEDPGAKYSESSIAHEPESKGRAIVLRKTPPDIALSILPQACNATAFRHQMYGCYLEEYLPRSSGKWPDLQTDLQILPCTSWLHTANAVPSTNLMLTDALMALSLSHLGQSEHKIEFLEQSQTSYFRAVHGLNKAFEREERVLEDDTLATVMALSIYEMSSFKQPYYVNWRDFRSQMQGASGTRAQGWISHIRGAQALVQMRGQQNFSNAFSEKLFLGTRLTEFISAIGRRKASPSALLWSTVHTWSGTSSHVQLFEILQALPGIMEVADKITPPDDPVEMSADEQSMYQTLFDSLSTQTVQLEGQLDAWYATLKSQNQHHYGGELYYKSPSTLYQQLPRDSPIRDLPFNYFLCFVDPDIAQQVVLHWAGLVLLRSTHWLARGRLARAGLLSLLSTMDSQPIALSSIPPTGHTKRPPPPEALLIAQSLEYFVHPDMGFLGLNFIGFPMAVAQGPLEFLQAPEVAWFDVIFERMHQMKSGLGAFLDEMAHGTGDTQLRLLKV</sequence>
<name>A0AAV9NB41_9EURO</name>
<dbReference type="EMBL" id="JAVRRD010000011">
    <property type="protein sequence ID" value="KAK5053716.1"/>
    <property type="molecule type" value="Genomic_DNA"/>
</dbReference>
<protein>
    <recommendedName>
        <fullName evidence="3">Zn(2)-C6 fungal-type domain-containing protein</fullName>
    </recommendedName>
</protein>
<evidence type="ECO:0008006" key="3">
    <source>
        <dbReference type="Google" id="ProtNLM"/>
    </source>
</evidence>
<evidence type="ECO:0000313" key="2">
    <source>
        <dbReference type="Proteomes" id="UP001358417"/>
    </source>
</evidence>
<comment type="caution">
    <text evidence="1">The sequence shown here is derived from an EMBL/GenBank/DDBJ whole genome shotgun (WGS) entry which is preliminary data.</text>
</comment>
<dbReference type="Proteomes" id="UP001358417">
    <property type="component" value="Unassembled WGS sequence"/>
</dbReference>
<gene>
    <name evidence="1" type="ORF">LTR84_001677</name>
</gene>
<dbReference type="GeneID" id="89969893"/>
<organism evidence="1 2">
    <name type="scientific">Exophiala bonariae</name>
    <dbReference type="NCBI Taxonomy" id="1690606"/>
    <lineage>
        <taxon>Eukaryota</taxon>
        <taxon>Fungi</taxon>
        <taxon>Dikarya</taxon>
        <taxon>Ascomycota</taxon>
        <taxon>Pezizomycotina</taxon>
        <taxon>Eurotiomycetes</taxon>
        <taxon>Chaetothyriomycetidae</taxon>
        <taxon>Chaetothyriales</taxon>
        <taxon>Herpotrichiellaceae</taxon>
        <taxon>Exophiala</taxon>
    </lineage>
</organism>
<dbReference type="AlphaFoldDB" id="A0AAV9NB41"/>
<reference evidence="1 2" key="1">
    <citation type="submission" date="2023-08" db="EMBL/GenBank/DDBJ databases">
        <title>Black Yeasts Isolated from many extreme environments.</title>
        <authorList>
            <person name="Coleine C."/>
            <person name="Stajich J.E."/>
            <person name="Selbmann L."/>
        </authorList>
    </citation>
    <scope>NUCLEOTIDE SEQUENCE [LARGE SCALE GENOMIC DNA]</scope>
    <source>
        <strain evidence="1 2">CCFEE 5792</strain>
    </source>
</reference>